<evidence type="ECO:0000313" key="3">
    <source>
        <dbReference type="Proteomes" id="UP001139477"/>
    </source>
</evidence>
<dbReference type="InterPro" id="IPR001173">
    <property type="entry name" value="Glyco_trans_2-like"/>
</dbReference>
<dbReference type="GO" id="GO:0016757">
    <property type="term" value="F:glycosyltransferase activity"/>
    <property type="evidence" value="ECO:0007669"/>
    <property type="project" value="UniProtKB-KW"/>
</dbReference>
<evidence type="ECO:0000313" key="2">
    <source>
        <dbReference type="EMBL" id="MCP1168395.1"/>
    </source>
</evidence>
<dbReference type="Proteomes" id="UP001139477">
    <property type="component" value="Unassembled WGS sequence"/>
</dbReference>
<proteinExistence type="predicted"/>
<keyword evidence="2" id="KW-0808">Transferase</keyword>
<dbReference type="RefSeq" id="WP_253331266.1">
    <property type="nucleotide sequence ID" value="NZ_JAMYXC010000112.1"/>
</dbReference>
<dbReference type="PANTHER" id="PTHR43685:SF11">
    <property type="entry name" value="GLYCOSYLTRANSFERASE TAGX-RELATED"/>
    <property type="match status" value="1"/>
</dbReference>
<gene>
    <name evidence="2" type="ORF">NHG85_07625</name>
</gene>
<dbReference type="InterPro" id="IPR029044">
    <property type="entry name" value="Nucleotide-diphossugar_trans"/>
</dbReference>
<dbReference type="Pfam" id="PF00535">
    <property type="entry name" value="Glycos_transf_2"/>
    <property type="match status" value="1"/>
</dbReference>
<dbReference type="Gene3D" id="3.90.550.10">
    <property type="entry name" value="Spore Coat Polysaccharide Biosynthesis Protein SpsA, Chain A"/>
    <property type="match status" value="1"/>
</dbReference>
<accession>A0A9X2FQ96</accession>
<dbReference type="AlphaFoldDB" id="A0A9X2FQ96"/>
<feature type="domain" description="Glycosyltransferase 2-like" evidence="1">
    <location>
        <begin position="7"/>
        <end position="138"/>
    </location>
</feature>
<keyword evidence="2" id="KW-0328">Glycosyltransferase</keyword>
<protein>
    <submittedName>
        <fullName evidence="2">Glycosyltransferase</fullName>
        <ecNumber evidence="2">2.4.-.-</ecNumber>
    </submittedName>
</protein>
<evidence type="ECO:0000259" key="1">
    <source>
        <dbReference type="Pfam" id="PF00535"/>
    </source>
</evidence>
<reference evidence="2" key="1">
    <citation type="submission" date="2022-06" db="EMBL/GenBank/DDBJ databases">
        <title>Limimaricola sediminis sp. nov., isolated from an intertidal sediment.</title>
        <authorList>
            <person name="Shao X."/>
        </authorList>
    </citation>
    <scope>NUCLEOTIDE SEQUENCE</scope>
    <source>
        <strain evidence="2">ASW11-118</strain>
    </source>
</reference>
<dbReference type="EMBL" id="JAMYXC010000112">
    <property type="protein sequence ID" value="MCP1168395.1"/>
    <property type="molecule type" value="Genomic_DNA"/>
</dbReference>
<dbReference type="PANTHER" id="PTHR43685">
    <property type="entry name" value="GLYCOSYLTRANSFERASE"/>
    <property type="match status" value="1"/>
</dbReference>
<dbReference type="SUPFAM" id="SSF53448">
    <property type="entry name" value="Nucleotide-diphospho-sugar transferases"/>
    <property type="match status" value="1"/>
</dbReference>
<sequence>MKICITLCTRGRPVMLARCLDSLPPAIEHASRELSVSVVVVENGEKSGAEACVAERRQQLQIDYIFEPAEGIPFARNAGVEAALKRGCDWIIFIDDDEWVAEDWLTRLVEASRIYDADVLNGPVIKEFGETAPDWLPRYRLGSRATGMLLSSAPTNNTMVTSEIFAGSPDREYPGLRFDTRLRLTGGSDSELFQRVRSCDRKIVWVEEAQVFEEYPARRATLGWHMERNIRRASCGVLIERLGGRPQFKYAMRGAINSGIEGIGRIARGTFLLIVDRRKAWRDYGLGVLSLASCYGYLRGLMGIYSAPYSVIDGH</sequence>
<dbReference type="InterPro" id="IPR050834">
    <property type="entry name" value="Glycosyltransf_2"/>
</dbReference>
<name>A0A9X2FQ96_9RHOB</name>
<keyword evidence="3" id="KW-1185">Reference proteome</keyword>
<dbReference type="EC" id="2.4.-.-" evidence="2"/>
<comment type="caution">
    <text evidence="2">The sequence shown here is derived from an EMBL/GenBank/DDBJ whole genome shotgun (WGS) entry which is preliminary data.</text>
</comment>
<dbReference type="CDD" id="cd00761">
    <property type="entry name" value="Glyco_tranf_GTA_type"/>
    <property type="match status" value="1"/>
</dbReference>
<organism evidence="2 3">
    <name type="scientific">Limimaricola litoreus</name>
    <dbReference type="NCBI Taxonomy" id="2955316"/>
    <lineage>
        <taxon>Bacteria</taxon>
        <taxon>Pseudomonadati</taxon>
        <taxon>Pseudomonadota</taxon>
        <taxon>Alphaproteobacteria</taxon>
        <taxon>Rhodobacterales</taxon>
        <taxon>Paracoccaceae</taxon>
        <taxon>Limimaricola</taxon>
    </lineage>
</organism>